<evidence type="ECO:0000313" key="4">
    <source>
        <dbReference type="EMBL" id="WAX58422.1"/>
    </source>
</evidence>
<dbReference type="GO" id="GO:0032259">
    <property type="term" value="P:methylation"/>
    <property type="evidence" value="ECO:0007669"/>
    <property type="project" value="UniProtKB-KW"/>
</dbReference>
<name>A0ABY7K0S9_9ACTN</name>
<gene>
    <name evidence="4" type="ORF">M6B22_06560</name>
</gene>
<dbReference type="EMBL" id="CP097463">
    <property type="protein sequence ID" value="WAX58422.1"/>
    <property type="molecule type" value="Genomic_DNA"/>
</dbReference>
<dbReference type="GO" id="GO:0008168">
    <property type="term" value="F:methyltransferase activity"/>
    <property type="evidence" value="ECO:0007669"/>
    <property type="project" value="UniProtKB-KW"/>
</dbReference>
<evidence type="ECO:0000256" key="3">
    <source>
        <dbReference type="SAM" id="MobiDB-lite"/>
    </source>
</evidence>
<keyword evidence="1 4" id="KW-0489">Methyltransferase</keyword>
<dbReference type="InterPro" id="IPR007213">
    <property type="entry name" value="Ppm1/Ppm2/Tcmp"/>
</dbReference>
<organism evidence="4 5">
    <name type="scientific">Jatrophihabitans cynanchi</name>
    <dbReference type="NCBI Taxonomy" id="2944128"/>
    <lineage>
        <taxon>Bacteria</taxon>
        <taxon>Bacillati</taxon>
        <taxon>Actinomycetota</taxon>
        <taxon>Actinomycetes</taxon>
        <taxon>Jatrophihabitantales</taxon>
        <taxon>Jatrophihabitantaceae</taxon>
        <taxon>Jatrophihabitans</taxon>
    </lineage>
</organism>
<dbReference type="SUPFAM" id="SSF53335">
    <property type="entry name" value="S-adenosyl-L-methionine-dependent methyltransferases"/>
    <property type="match status" value="1"/>
</dbReference>
<dbReference type="Gene3D" id="3.40.50.150">
    <property type="entry name" value="Vaccinia Virus protein VP39"/>
    <property type="match status" value="1"/>
</dbReference>
<reference evidence="4" key="1">
    <citation type="submission" date="2022-05" db="EMBL/GenBank/DDBJ databases">
        <title>Jatrophihabitans sp. SB3-54 whole genome sequence.</title>
        <authorList>
            <person name="Suh M.K."/>
            <person name="Eom M.K."/>
            <person name="Kim J.S."/>
            <person name="Kim H.S."/>
            <person name="Do H.E."/>
            <person name="Shin Y.K."/>
            <person name="Lee J.-S."/>
        </authorList>
    </citation>
    <scope>NUCLEOTIDE SEQUENCE</scope>
    <source>
        <strain evidence="4">SB3-54</strain>
    </source>
</reference>
<protein>
    <submittedName>
        <fullName evidence="4">Class I SAM-dependent methyltransferase</fullName>
        <ecNumber evidence="4">2.1.1.-</ecNumber>
    </submittedName>
</protein>
<accession>A0ABY7K0S9</accession>
<sequence>MSTDLCGSWFADLTAAGFDPGLPTARLEEGVLAYLSPSDATAVLDTITATAVPGSTRAKAAMAPPRPDDETYQRMRVFVGASETPSAGVSGVDRENAYRLADQGWSVVFDNHDDLAAKYGRPNPESSAAAASAQYLTATRL</sequence>
<feature type="region of interest" description="Disordered" evidence="3">
    <location>
        <begin position="119"/>
        <end position="141"/>
    </location>
</feature>
<keyword evidence="2 4" id="KW-0808">Transferase</keyword>
<evidence type="ECO:0000256" key="2">
    <source>
        <dbReference type="ARBA" id="ARBA00022679"/>
    </source>
</evidence>
<proteinExistence type="predicted"/>
<dbReference type="InterPro" id="IPR029063">
    <property type="entry name" value="SAM-dependent_MTases_sf"/>
</dbReference>
<keyword evidence="5" id="KW-1185">Reference proteome</keyword>
<dbReference type="Proteomes" id="UP001164693">
    <property type="component" value="Chromosome"/>
</dbReference>
<evidence type="ECO:0000256" key="1">
    <source>
        <dbReference type="ARBA" id="ARBA00022603"/>
    </source>
</evidence>
<evidence type="ECO:0000313" key="5">
    <source>
        <dbReference type="Proteomes" id="UP001164693"/>
    </source>
</evidence>
<dbReference type="RefSeq" id="WP_269444970.1">
    <property type="nucleotide sequence ID" value="NZ_CP097463.1"/>
</dbReference>
<dbReference type="Pfam" id="PF04072">
    <property type="entry name" value="LCM"/>
    <property type="match status" value="1"/>
</dbReference>
<dbReference type="EC" id="2.1.1.-" evidence="4"/>